<proteinExistence type="predicted"/>
<name>A0ABQ2BW45_9FLAO</name>
<evidence type="ECO:0000313" key="1">
    <source>
        <dbReference type="EMBL" id="GGI55972.1"/>
    </source>
</evidence>
<gene>
    <name evidence="1" type="ORF">GCM10011444_02810</name>
</gene>
<organism evidence="1 2">
    <name type="scientific">Winogradskyella haliclonae</name>
    <dbReference type="NCBI Taxonomy" id="2048558"/>
    <lineage>
        <taxon>Bacteria</taxon>
        <taxon>Pseudomonadati</taxon>
        <taxon>Bacteroidota</taxon>
        <taxon>Flavobacteriia</taxon>
        <taxon>Flavobacteriales</taxon>
        <taxon>Flavobacteriaceae</taxon>
        <taxon>Winogradskyella</taxon>
    </lineage>
</organism>
<dbReference type="EMBL" id="BMDQ01000001">
    <property type="protein sequence ID" value="GGI55972.1"/>
    <property type="molecule type" value="Genomic_DNA"/>
</dbReference>
<dbReference type="Gene3D" id="2.60.40.1930">
    <property type="match status" value="1"/>
</dbReference>
<sequence length="841" mass="96205">MGNRIQTLLLGVFFFMLKSSLFSQTNENIKHEAFAEKIYLQLDSNIYTSDKTIWFKAILANAVTHNLEITSGVLNVDLINSENEIVESKLLKIKNGIGEGFFDLNRSYREGNYQIRAYSELNKNFGDDFIAKKYIKIFSDIPSSIDDELVRDKTLNNKDLSEVVEILDLRLQFFPEGGKMVRGLPIKIGFKVTDNNGKSIVANGEIVNERDEVLSTFKSNEVGLGHFLIKDLPKTGLYKARVLNKDGKTYKYYHLPEIQELGYTLSVSERKEFLIVAIRTNILNNDKLILKGSVRGKEYFSQEVSLIENKYIFTIPKSTFPNGIIIFQLSNKNYQAISERLYFNELSERYLDINAKFSSMILEKRKTVNIDLGFNNQQSITEEDASASILVLDKSLYGDIENERDNILSYFLLSSDIKGKIDKPGRYFSRENRLNVDDLMLTQGWRNYKYVTPKQKLDYKLEKGLSIKGVINVKNSNFKQEDLDVMMTTLGNDYSIYSGSLSVPGSFDFRIDDLYGNEKKMIFKPNGLNDKESRNYDITLNKRKRMIPDFIYNESEKIIKQDTSISRLVKTNRNQLNKLNKYYTNITGVTELDEVIIDAYKMTPKRKEMFDKYGEPDVVINGEDLLEKNPKWSSGLFDVISSGFRDKLYVTREIGSTSLSVKSIKHGKGYVTLWVVDGVPVMKDNYDLLQYIRPEEITSLEVIENAKKLKELISIVNGEPPPFGIVDGAVISIYTKANKGLYGALDLKKGVKIHTISVFSTVKEFYVPDHEDSFSSINSEPDLRSTIYWNPDVKMNSNNSNKVKYSHSDNTGEFLVIVEAVTKDGRVGYKTVEYSVIESKK</sequence>
<dbReference type="Proteomes" id="UP000624701">
    <property type="component" value="Unassembled WGS sequence"/>
</dbReference>
<reference evidence="2" key="1">
    <citation type="journal article" date="2019" name="Int. J. Syst. Evol. Microbiol.">
        <title>The Global Catalogue of Microorganisms (GCM) 10K type strain sequencing project: providing services to taxonomists for standard genome sequencing and annotation.</title>
        <authorList>
            <consortium name="The Broad Institute Genomics Platform"/>
            <consortium name="The Broad Institute Genome Sequencing Center for Infectious Disease"/>
            <person name="Wu L."/>
            <person name="Ma J."/>
        </authorList>
    </citation>
    <scope>NUCLEOTIDE SEQUENCE [LARGE SCALE GENOMIC DNA]</scope>
    <source>
        <strain evidence="2">CCM 8681</strain>
    </source>
</reference>
<dbReference type="RefSeq" id="WP_188372912.1">
    <property type="nucleotide sequence ID" value="NZ_BMDQ01000001.1"/>
</dbReference>
<evidence type="ECO:0008006" key="3">
    <source>
        <dbReference type="Google" id="ProtNLM"/>
    </source>
</evidence>
<evidence type="ECO:0000313" key="2">
    <source>
        <dbReference type="Proteomes" id="UP000624701"/>
    </source>
</evidence>
<accession>A0ABQ2BW45</accession>
<keyword evidence="2" id="KW-1185">Reference proteome</keyword>
<comment type="caution">
    <text evidence="1">The sequence shown here is derived from an EMBL/GenBank/DDBJ whole genome shotgun (WGS) entry which is preliminary data.</text>
</comment>
<protein>
    <recommendedName>
        <fullName evidence="3">MG2 domain protein</fullName>
    </recommendedName>
</protein>